<dbReference type="InterPro" id="IPR004358">
    <property type="entry name" value="Sig_transdc_His_kin-like_C"/>
</dbReference>
<evidence type="ECO:0000259" key="14">
    <source>
        <dbReference type="PROSITE" id="PS50109"/>
    </source>
</evidence>
<keyword evidence="8" id="KW-0418">Kinase</keyword>
<proteinExistence type="predicted"/>
<keyword evidence="10" id="KW-0902">Two-component regulatory system</keyword>
<comment type="function">
    <text evidence="11">Involved in the transmission of sensory signals from the chemoreceptors to the flagellar motors. CheA is autophosphorylated; it can transfer its phosphate group to either CheB or CheY.</text>
</comment>
<keyword evidence="4" id="KW-0145">Chemotaxis</keyword>
<evidence type="ECO:0000256" key="3">
    <source>
        <dbReference type="ARBA" id="ARBA00021495"/>
    </source>
</evidence>
<dbReference type="InterPro" id="IPR051315">
    <property type="entry name" value="Bact_Chemotaxis_CheA"/>
</dbReference>
<reference evidence="17 18" key="1">
    <citation type="submission" date="2023-11" db="EMBL/GenBank/DDBJ databases">
        <title>MicrobeMod: A computational toolkit for identifying prokaryotic methylation and restriction-modification with nanopore sequencing.</title>
        <authorList>
            <person name="Crits-Christoph A."/>
            <person name="Kang S.C."/>
            <person name="Lee H."/>
            <person name="Ostrov N."/>
        </authorList>
    </citation>
    <scope>NUCLEOTIDE SEQUENCE [LARGE SCALE GENOMIC DNA]</scope>
    <source>
        <strain evidence="17 18">ATCC 25935</strain>
    </source>
</reference>
<dbReference type="SUPFAM" id="SSF47226">
    <property type="entry name" value="Histidine-containing phosphotransfer domain, HPT domain"/>
    <property type="match status" value="1"/>
</dbReference>
<evidence type="ECO:0000313" key="18">
    <source>
        <dbReference type="Proteomes" id="UP001326110"/>
    </source>
</evidence>
<feature type="region of interest" description="Disordered" evidence="13">
    <location>
        <begin position="135"/>
        <end position="164"/>
    </location>
</feature>
<evidence type="ECO:0000313" key="17">
    <source>
        <dbReference type="EMBL" id="WQH04186.1"/>
    </source>
</evidence>
<dbReference type="CDD" id="cd16916">
    <property type="entry name" value="HATPase_CheA-like"/>
    <property type="match status" value="1"/>
</dbReference>
<evidence type="ECO:0000259" key="15">
    <source>
        <dbReference type="PROSITE" id="PS50851"/>
    </source>
</evidence>
<protein>
    <recommendedName>
        <fullName evidence="3">Chemotaxis protein CheA</fullName>
        <ecNumber evidence="2">2.7.13.3</ecNumber>
    </recommendedName>
</protein>
<dbReference type="EC" id="2.7.13.3" evidence="2"/>
<dbReference type="PANTHER" id="PTHR43395:SF10">
    <property type="entry name" value="CHEMOTAXIS PROTEIN CHEA"/>
    <property type="match status" value="1"/>
</dbReference>
<feature type="modified residue" description="Phosphohistidine" evidence="12">
    <location>
        <position position="49"/>
    </location>
</feature>
<evidence type="ECO:0000256" key="9">
    <source>
        <dbReference type="ARBA" id="ARBA00022840"/>
    </source>
</evidence>
<dbReference type="CDD" id="cd00088">
    <property type="entry name" value="HPT"/>
    <property type="match status" value="1"/>
</dbReference>
<keyword evidence="18" id="KW-1185">Reference proteome</keyword>
<dbReference type="EMBL" id="CP140152">
    <property type="protein sequence ID" value="WQH04186.1"/>
    <property type="molecule type" value="Genomic_DNA"/>
</dbReference>
<keyword evidence="5 12" id="KW-0597">Phosphoprotein</keyword>
<dbReference type="InterPro" id="IPR036641">
    <property type="entry name" value="HPT_dom_sf"/>
</dbReference>
<dbReference type="SMART" id="SM01231">
    <property type="entry name" value="H-kinase_dim"/>
    <property type="match status" value="1"/>
</dbReference>
<evidence type="ECO:0000256" key="13">
    <source>
        <dbReference type="SAM" id="MobiDB-lite"/>
    </source>
</evidence>
<dbReference type="InterPro" id="IPR004105">
    <property type="entry name" value="CheA-like_dim"/>
</dbReference>
<dbReference type="InterPro" id="IPR036890">
    <property type="entry name" value="HATPase_C_sf"/>
</dbReference>
<evidence type="ECO:0000256" key="4">
    <source>
        <dbReference type="ARBA" id="ARBA00022500"/>
    </source>
</evidence>
<dbReference type="SMART" id="SM00387">
    <property type="entry name" value="HATPase_c"/>
    <property type="match status" value="1"/>
</dbReference>
<dbReference type="SUPFAM" id="SSF47384">
    <property type="entry name" value="Homodimeric domain of signal transducing histidine kinase"/>
    <property type="match status" value="1"/>
</dbReference>
<dbReference type="InterPro" id="IPR002545">
    <property type="entry name" value="CheW-lke_dom"/>
</dbReference>
<keyword evidence="6 17" id="KW-0808">Transferase</keyword>
<evidence type="ECO:0000256" key="7">
    <source>
        <dbReference type="ARBA" id="ARBA00022741"/>
    </source>
</evidence>
<dbReference type="Gene3D" id="1.10.287.560">
    <property type="entry name" value="Histidine kinase CheA-like, homodimeric domain"/>
    <property type="match status" value="1"/>
</dbReference>
<dbReference type="PRINTS" id="PR00344">
    <property type="entry name" value="BCTRLSENSOR"/>
</dbReference>
<keyword evidence="7" id="KW-0547">Nucleotide-binding</keyword>
<dbReference type="InterPro" id="IPR003594">
    <property type="entry name" value="HATPase_dom"/>
</dbReference>
<feature type="domain" description="Histidine kinase" evidence="14">
    <location>
        <begin position="396"/>
        <end position="603"/>
    </location>
</feature>
<evidence type="ECO:0000259" key="16">
    <source>
        <dbReference type="PROSITE" id="PS50894"/>
    </source>
</evidence>
<dbReference type="Pfam" id="PF02895">
    <property type="entry name" value="H-kinase_dim"/>
    <property type="match status" value="1"/>
</dbReference>
<dbReference type="Pfam" id="PF01627">
    <property type="entry name" value="Hpt"/>
    <property type="match status" value="1"/>
</dbReference>
<evidence type="ECO:0000256" key="2">
    <source>
        <dbReference type="ARBA" id="ARBA00012438"/>
    </source>
</evidence>
<organism evidence="17 18">
    <name type="scientific">Duganella zoogloeoides</name>
    <dbReference type="NCBI Taxonomy" id="75659"/>
    <lineage>
        <taxon>Bacteria</taxon>
        <taxon>Pseudomonadati</taxon>
        <taxon>Pseudomonadota</taxon>
        <taxon>Betaproteobacteria</taxon>
        <taxon>Burkholderiales</taxon>
        <taxon>Oxalobacteraceae</taxon>
        <taxon>Telluria group</taxon>
        <taxon>Duganella</taxon>
    </lineage>
</organism>
<dbReference type="GeneID" id="43165146"/>
<evidence type="ECO:0000256" key="8">
    <source>
        <dbReference type="ARBA" id="ARBA00022777"/>
    </source>
</evidence>
<dbReference type="PROSITE" id="PS50109">
    <property type="entry name" value="HIS_KIN"/>
    <property type="match status" value="1"/>
</dbReference>
<dbReference type="InterPro" id="IPR037006">
    <property type="entry name" value="CheA-like_homodim_sf"/>
</dbReference>
<feature type="domain" description="CheW-like" evidence="15">
    <location>
        <begin position="595"/>
        <end position="732"/>
    </location>
</feature>
<dbReference type="SUPFAM" id="SSF55874">
    <property type="entry name" value="ATPase domain of HSP90 chaperone/DNA topoisomerase II/histidine kinase"/>
    <property type="match status" value="1"/>
</dbReference>
<dbReference type="Proteomes" id="UP001326110">
    <property type="component" value="Chromosome"/>
</dbReference>
<gene>
    <name evidence="17" type="ORF">SR858_24575</name>
</gene>
<evidence type="ECO:0000256" key="1">
    <source>
        <dbReference type="ARBA" id="ARBA00000085"/>
    </source>
</evidence>
<dbReference type="InterPro" id="IPR008207">
    <property type="entry name" value="Sig_transdc_His_kin_Hpt_dom"/>
</dbReference>
<dbReference type="InterPro" id="IPR036061">
    <property type="entry name" value="CheW-like_dom_sf"/>
</dbReference>
<name>A0ABZ0XWR7_9BURK</name>
<dbReference type="CDD" id="cd00731">
    <property type="entry name" value="CheA_reg"/>
    <property type="match status" value="1"/>
</dbReference>
<comment type="catalytic activity">
    <reaction evidence="1">
        <text>ATP + protein L-histidine = ADP + protein N-phospho-L-histidine.</text>
        <dbReference type="EC" id="2.7.13.3"/>
    </reaction>
</comment>
<dbReference type="Pfam" id="PF02518">
    <property type="entry name" value="HATPase_c"/>
    <property type="match status" value="1"/>
</dbReference>
<dbReference type="GO" id="GO:0004673">
    <property type="term" value="F:protein histidine kinase activity"/>
    <property type="evidence" value="ECO:0007669"/>
    <property type="project" value="UniProtKB-EC"/>
</dbReference>
<dbReference type="Gene3D" id="1.20.120.160">
    <property type="entry name" value="HPT domain"/>
    <property type="match status" value="1"/>
</dbReference>
<accession>A0ABZ0XWR7</accession>
<dbReference type="Pfam" id="PF01584">
    <property type="entry name" value="CheW"/>
    <property type="match status" value="1"/>
</dbReference>
<evidence type="ECO:0000256" key="11">
    <source>
        <dbReference type="ARBA" id="ARBA00035100"/>
    </source>
</evidence>
<sequence length="745" mass="79791">MNLDQALQTFITESRELLADMEHALLNIDLSQDLGDQGEAINAIFRAAHTIKGSAGLFSLDHMVAFTHVVESLLDAVRDGRAVIDDDMVALLLACCDHLSSMTDGLAAGQYEADPDTAPEGERLLLQLRRRMGTGDEPAQSLAEQSLTVRPEPDVERMGQEASDGDSDYWHISLRFGAGVLQNGMDPIAFLRYLARLGRIAGMATVADALPAADEMDAELCYLGFEIAFESTADRAAILGVFEFVQDDCEIRLVAPRGKVSEYVELIRALPENPARLGEMLVQCGSVTAAELAAALAQQSQQSQPPEAQGKAGAQPAQEAPQRLGSILVAAGQVAPVVVEAALTRQKQVVEQKAQENRSVRVDSDKLDRLIDLVGELIIAGARTSVIGLRLHNAELLEATSTVSNLVEQVRDAALELRMVKIGATFNRFQRVVHDVARELGKDIGLAVDGEDAELDKTVVEKIGDPLMHLVRNAMDHGIEPAAVRVAAGKPARGMITLNAFHESGSIVIEVSDDGGGLRKEKILAKAIERSLVDPERKLTDAEIYNLIFEAGFSTAETITNLSGRGVGMDVVKRNITALRGSVDVRSVEGQGATVTVRLPLTLAIIDGFLVQVGSSVFVIPLDTIEECIEFAAEPGQDYSNLRGQVLPFIRLRSLFHIAGAPTRRESIVVLRFGKVRAGLVVDMLLGEFQTVIKPLSPIFSEVRCISGSTILGSGDVALILDVGALLQAVDGRGAAAPALPALAV</sequence>
<evidence type="ECO:0000256" key="6">
    <source>
        <dbReference type="ARBA" id="ARBA00022679"/>
    </source>
</evidence>
<dbReference type="Gene3D" id="3.30.565.10">
    <property type="entry name" value="Histidine kinase-like ATPase, C-terminal domain"/>
    <property type="match status" value="1"/>
</dbReference>
<dbReference type="Gene3D" id="2.30.30.40">
    <property type="entry name" value="SH3 Domains"/>
    <property type="match status" value="1"/>
</dbReference>
<dbReference type="RefSeq" id="WP_019923535.1">
    <property type="nucleotide sequence ID" value="NZ_CP140152.1"/>
</dbReference>
<keyword evidence="9" id="KW-0067">ATP-binding</keyword>
<evidence type="ECO:0000256" key="10">
    <source>
        <dbReference type="ARBA" id="ARBA00023012"/>
    </source>
</evidence>
<dbReference type="SMART" id="SM00073">
    <property type="entry name" value="HPT"/>
    <property type="match status" value="1"/>
</dbReference>
<dbReference type="PROSITE" id="PS50894">
    <property type="entry name" value="HPT"/>
    <property type="match status" value="1"/>
</dbReference>
<feature type="domain" description="HPt" evidence="16">
    <location>
        <begin position="1"/>
        <end position="106"/>
    </location>
</feature>
<evidence type="ECO:0000256" key="5">
    <source>
        <dbReference type="ARBA" id="ARBA00022553"/>
    </source>
</evidence>
<dbReference type="PANTHER" id="PTHR43395">
    <property type="entry name" value="SENSOR HISTIDINE KINASE CHEA"/>
    <property type="match status" value="1"/>
</dbReference>
<dbReference type="InterPro" id="IPR005467">
    <property type="entry name" value="His_kinase_dom"/>
</dbReference>
<dbReference type="SUPFAM" id="SSF50341">
    <property type="entry name" value="CheW-like"/>
    <property type="match status" value="1"/>
</dbReference>
<evidence type="ECO:0000256" key="12">
    <source>
        <dbReference type="PROSITE-ProRule" id="PRU00110"/>
    </source>
</evidence>
<dbReference type="PROSITE" id="PS50851">
    <property type="entry name" value="CHEW"/>
    <property type="match status" value="1"/>
</dbReference>
<dbReference type="SMART" id="SM00260">
    <property type="entry name" value="CheW"/>
    <property type="match status" value="1"/>
</dbReference>
<dbReference type="InterPro" id="IPR036097">
    <property type="entry name" value="HisK_dim/P_sf"/>
</dbReference>